<dbReference type="PANTHER" id="PTHR30126:SF40">
    <property type="entry name" value="HTH-TYPE TRANSCRIPTIONAL REGULATOR GLTR"/>
    <property type="match status" value="1"/>
</dbReference>
<proteinExistence type="inferred from homology"/>
<dbReference type="InterPro" id="IPR036388">
    <property type="entry name" value="WH-like_DNA-bd_sf"/>
</dbReference>
<dbReference type="CDD" id="cd05466">
    <property type="entry name" value="PBP2_LTTR_substrate"/>
    <property type="match status" value="1"/>
</dbReference>
<evidence type="ECO:0000256" key="3">
    <source>
        <dbReference type="ARBA" id="ARBA00023125"/>
    </source>
</evidence>
<reference evidence="6" key="1">
    <citation type="journal article" date="2021" name="PeerJ">
        <title>Extensive microbial diversity within the chicken gut microbiome revealed by metagenomics and culture.</title>
        <authorList>
            <person name="Gilroy R."/>
            <person name="Ravi A."/>
            <person name="Getino M."/>
            <person name="Pursley I."/>
            <person name="Horton D.L."/>
            <person name="Alikhan N.F."/>
            <person name="Baker D."/>
            <person name="Gharbi K."/>
            <person name="Hall N."/>
            <person name="Watson M."/>
            <person name="Adriaenssens E.M."/>
            <person name="Foster-Nyarko E."/>
            <person name="Jarju S."/>
            <person name="Secka A."/>
            <person name="Antonio M."/>
            <person name="Oren A."/>
            <person name="Chaudhuri R.R."/>
            <person name="La Ragione R."/>
            <person name="Hildebrand F."/>
            <person name="Pallen M.J."/>
        </authorList>
    </citation>
    <scope>NUCLEOTIDE SEQUENCE</scope>
    <source>
        <strain evidence="6">CHK180-15479</strain>
    </source>
</reference>
<comment type="caution">
    <text evidence="6">The sequence shown here is derived from an EMBL/GenBank/DDBJ whole genome shotgun (WGS) entry which is preliminary data.</text>
</comment>
<dbReference type="PROSITE" id="PS50931">
    <property type="entry name" value="HTH_LYSR"/>
    <property type="match status" value="1"/>
</dbReference>
<feature type="domain" description="HTH lysR-type" evidence="5">
    <location>
        <begin position="1"/>
        <end position="58"/>
    </location>
</feature>
<evidence type="ECO:0000256" key="4">
    <source>
        <dbReference type="ARBA" id="ARBA00023163"/>
    </source>
</evidence>
<gene>
    <name evidence="6" type="ORF">H9704_12870</name>
</gene>
<reference evidence="6" key="2">
    <citation type="submission" date="2021-04" db="EMBL/GenBank/DDBJ databases">
        <authorList>
            <person name="Gilroy R."/>
        </authorList>
    </citation>
    <scope>NUCLEOTIDE SEQUENCE</scope>
    <source>
        <strain evidence="6">CHK180-15479</strain>
    </source>
</reference>
<dbReference type="InterPro" id="IPR005119">
    <property type="entry name" value="LysR_subst-bd"/>
</dbReference>
<organism evidence="6 7">
    <name type="scientific">Candidatus Enterocloster excrementipullorum</name>
    <dbReference type="NCBI Taxonomy" id="2838559"/>
    <lineage>
        <taxon>Bacteria</taxon>
        <taxon>Bacillati</taxon>
        <taxon>Bacillota</taxon>
        <taxon>Clostridia</taxon>
        <taxon>Lachnospirales</taxon>
        <taxon>Lachnospiraceae</taxon>
        <taxon>Enterocloster</taxon>
    </lineage>
</organism>
<dbReference type="SUPFAM" id="SSF53850">
    <property type="entry name" value="Periplasmic binding protein-like II"/>
    <property type="match status" value="1"/>
</dbReference>
<dbReference type="InterPro" id="IPR036390">
    <property type="entry name" value="WH_DNA-bd_sf"/>
</dbReference>
<dbReference type="GO" id="GO:0003700">
    <property type="term" value="F:DNA-binding transcription factor activity"/>
    <property type="evidence" value="ECO:0007669"/>
    <property type="project" value="InterPro"/>
</dbReference>
<sequence length="304" mass="34247">MTLQQMRYFVAVAAAGSISEAAKELYAAQSGVSEAVSAVEKYYGVKAFVRTSRGVTLTSEGKELLIEFKGILNRLYYLDEKYGPHKKQEASLSIAAQHHICGLDSFMALLDEMKAEEYHMSFHECRTSEVMEQVEKGLADLGLIFFAEPSKSQMVQELRSKGMIFNHMAYQRAHVYLWEGHPLASQKEICLESLVDYPFITYDRVVNANPAYTELVVPYYMIHKTISVSDRAAAYSIMRCSQGFAVGSGCRSLDPAYKDIRAIPIENGVSLEIGWILRSSYVLPEAAERFIGMMEELEIRQNII</sequence>
<dbReference type="Pfam" id="PF03466">
    <property type="entry name" value="LysR_substrate"/>
    <property type="match status" value="1"/>
</dbReference>
<comment type="similarity">
    <text evidence="1">Belongs to the LysR transcriptional regulatory family.</text>
</comment>
<dbReference type="Proteomes" id="UP000823910">
    <property type="component" value="Unassembled WGS sequence"/>
</dbReference>
<keyword evidence="2" id="KW-0805">Transcription regulation</keyword>
<dbReference type="Pfam" id="PF00126">
    <property type="entry name" value="HTH_1"/>
    <property type="match status" value="1"/>
</dbReference>
<keyword evidence="3" id="KW-0238">DNA-binding</keyword>
<keyword evidence="4" id="KW-0804">Transcription</keyword>
<dbReference type="Gene3D" id="1.10.10.10">
    <property type="entry name" value="Winged helix-like DNA-binding domain superfamily/Winged helix DNA-binding domain"/>
    <property type="match status" value="1"/>
</dbReference>
<evidence type="ECO:0000313" key="7">
    <source>
        <dbReference type="Proteomes" id="UP000823910"/>
    </source>
</evidence>
<dbReference type="AlphaFoldDB" id="A0A9D2N1D8"/>
<evidence type="ECO:0000256" key="2">
    <source>
        <dbReference type="ARBA" id="ARBA00023015"/>
    </source>
</evidence>
<evidence type="ECO:0000313" key="6">
    <source>
        <dbReference type="EMBL" id="HJC07015.1"/>
    </source>
</evidence>
<name>A0A9D2N1D8_9FIRM</name>
<dbReference type="GO" id="GO:0000976">
    <property type="term" value="F:transcription cis-regulatory region binding"/>
    <property type="evidence" value="ECO:0007669"/>
    <property type="project" value="TreeGrafter"/>
</dbReference>
<dbReference type="Gene3D" id="3.40.190.290">
    <property type="match status" value="1"/>
</dbReference>
<dbReference type="EMBL" id="DWWT01000068">
    <property type="protein sequence ID" value="HJC07015.1"/>
    <property type="molecule type" value="Genomic_DNA"/>
</dbReference>
<evidence type="ECO:0000259" key="5">
    <source>
        <dbReference type="PROSITE" id="PS50931"/>
    </source>
</evidence>
<dbReference type="SUPFAM" id="SSF46785">
    <property type="entry name" value="Winged helix' DNA-binding domain"/>
    <property type="match status" value="1"/>
</dbReference>
<evidence type="ECO:0000256" key="1">
    <source>
        <dbReference type="ARBA" id="ARBA00009437"/>
    </source>
</evidence>
<protein>
    <submittedName>
        <fullName evidence="6">LysR family transcriptional regulator</fullName>
    </submittedName>
</protein>
<dbReference type="PANTHER" id="PTHR30126">
    <property type="entry name" value="HTH-TYPE TRANSCRIPTIONAL REGULATOR"/>
    <property type="match status" value="1"/>
</dbReference>
<accession>A0A9D2N1D8</accession>
<dbReference type="InterPro" id="IPR000847">
    <property type="entry name" value="LysR_HTH_N"/>
</dbReference>